<gene>
    <name evidence="3" type="primary">LOC107406804</name>
</gene>
<feature type="region of interest" description="Disordered" evidence="1">
    <location>
        <begin position="1"/>
        <end position="21"/>
    </location>
</feature>
<accession>A0ABM3IP23</accession>
<organism evidence="2 3">
    <name type="scientific">Ziziphus jujuba</name>
    <name type="common">Chinese jujube</name>
    <name type="synonym">Ziziphus sativa</name>
    <dbReference type="NCBI Taxonomy" id="326968"/>
    <lineage>
        <taxon>Eukaryota</taxon>
        <taxon>Viridiplantae</taxon>
        <taxon>Streptophyta</taxon>
        <taxon>Embryophyta</taxon>
        <taxon>Tracheophyta</taxon>
        <taxon>Spermatophyta</taxon>
        <taxon>Magnoliopsida</taxon>
        <taxon>eudicotyledons</taxon>
        <taxon>Gunneridae</taxon>
        <taxon>Pentapetalae</taxon>
        <taxon>rosids</taxon>
        <taxon>fabids</taxon>
        <taxon>Rosales</taxon>
        <taxon>Rhamnaceae</taxon>
        <taxon>Paliureae</taxon>
        <taxon>Ziziphus</taxon>
    </lineage>
</organism>
<feature type="region of interest" description="Disordered" evidence="1">
    <location>
        <begin position="342"/>
        <end position="362"/>
    </location>
</feature>
<dbReference type="PANTHER" id="PTHR38542">
    <property type="entry name" value="OS04G0450500 PROTEIN"/>
    <property type="match status" value="1"/>
</dbReference>
<evidence type="ECO:0000256" key="1">
    <source>
        <dbReference type="SAM" id="MobiDB-lite"/>
    </source>
</evidence>
<dbReference type="Proteomes" id="UP001652623">
    <property type="component" value="Chromosome 5"/>
</dbReference>
<name>A0ABM3IP23_ZIZJJ</name>
<protein>
    <submittedName>
        <fullName evidence="3">Uncharacterized protein LOC107406804 isoform X1</fullName>
    </submittedName>
</protein>
<dbReference type="GeneID" id="107406804"/>
<evidence type="ECO:0000313" key="2">
    <source>
        <dbReference type="Proteomes" id="UP001652623"/>
    </source>
</evidence>
<reference evidence="3" key="1">
    <citation type="submission" date="2025-08" db="UniProtKB">
        <authorList>
            <consortium name="RefSeq"/>
        </authorList>
    </citation>
    <scope>IDENTIFICATION</scope>
    <source>
        <tissue evidence="3">Seedling</tissue>
    </source>
</reference>
<dbReference type="RefSeq" id="XP_048332457.2">
    <property type="nucleotide sequence ID" value="XM_048476500.2"/>
</dbReference>
<evidence type="ECO:0000313" key="3">
    <source>
        <dbReference type="RefSeq" id="XP_048332457.2"/>
    </source>
</evidence>
<dbReference type="PANTHER" id="PTHR38542:SF2">
    <property type="entry name" value="REPLICATION FACTOR A C-TERMINAL DOMAIN-CONTAINING PROTEIN"/>
    <property type="match status" value="1"/>
</dbReference>
<keyword evidence="2" id="KW-1185">Reference proteome</keyword>
<sequence length="448" mass="50631">MVWTADRSLKSGSSRRPFCSAPGLRPPMHSRSVGLKLNWGRRLQYKSWKGGEVVRKDIQVGDDTRPFFSISIWQKHLASMVVAGDVVLLQNVKITKFGDIVEGRATHCSSLLSLIHQPFQSLISKGVGDLVAECRVIGLTAKEKLTKLMEWLLRSASASTFSDFQPYRHALPNTHFSKNWKLEEKRKSKDYFSLTEVLRLTGSCKAVFYASVGEIFLPFISGLLGDESDKEKMFVSRRVYGIEDSPLATDLICTGCLFCGTPFDMENSRYNMVEQNAGPFYCSKTSNRLHKISSIYRPFMLYVWDESDYVPLLVKNKAAELLFGNLSAERVYSCFREQQNDQNPDPIDDHKDNHHNSRGPNQIQAVGVSEPVVSCALDAKKSLGFKANVNDINFYLIWLILLKSLLQQGKNSPLKFEIIVNPGLDCENGRFEMVSVWMPCSRTKKIVS</sequence>
<proteinExistence type="predicted"/>